<dbReference type="PANTHER" id="PTHR23330">
    <property type="entry name" value="P300 TRANSCRIPTIONAL COFACTOR JMY-RELATED"/>
    <property type="match status" value="1"/>
</dbReference>
<reference evidence="3" key="1">
    <citation type="submission" date="2025-05" db="UniProtKB">
        <authorList>
            <consortium name="Ensembl"/>
        </authorList>
    </citation>
    <scope>IDENTIFICATION</scope>
</reference>
<evidence type="ECO:0000313" key="4">
    <source>
        <dbReference type="Proteomes" id="UP000694388"/>
    </source>
</evidence>
<feature type="region of interest" description="Disordered" evidence="1">
    <location>
        <begin position="507"/>
        <end position="526"/>
    </location>
</feature>
<dbReference type="AlphaFoldDB" id="A0A8C4NKT6"/>
<dbReference type="InterPro" id="IPR003124">
    <property type="entry name" value="WH2_dom"/>
</dbReference>
<name>A0A8C4NKT6_EPTBU</name>
<feature type="region of interest" description="Disordered" evidence="1">
    <location>
        <begin position="390"/>
        <end position="500"/>
    </location>
</feature>
<sequence>MFAQPPPPPPPPPPPIPPPSLPQYTSSQNNMRASQLSRAESKGRTALFVDIHKGAKLKKAVTNDRSAPILENPRDSGKGNMPSGRGLGTLCSEGIHQFHSSTDRNGIGVNARGCFEGHSQELVIYDIGASPTPALPLSARSTGPALSPRPFGSTGNFRSTPSSPIQPYADQKLTYAGPPIFQKSLAALRQTTTCCSSDGHAHINIGPALDSRPNCGNPPPAGPYLPPSHDRKPPASFPARPLPPYQSPIKPQIVSPRGFKSPLSSSAPRVSTYFISSPTPFKQQLPRSIGQQIRPPPVPRHESCMDPEGPPILAHKDVLFPRWQHSRNGPPLPPPPSHYNSTPAPVPILGQRTGPPAPLPSCEHDSGNHPGGAAPLLPQRQNSLLQSLVKGPAAYSSSSSSCSRPPPPAREPPHLSEPLRPPPPVIRNGLTMNRGAVPAPPPPLRQHSMGPPSPDGMDRTRMAPALLSPVAPGRPRVGHGVPPPLPPRSGPIRPSPTLDDFESRFTFHSISDFPPPEPFQTHPRSYPSSFHRNEFVRSHRDVLPPVPPLR</sequence>
<evidence type="ECO:0000259" key="2">
    <source>
        <dbReference type="PROSITE" id="PS51082"/>
    </source>
</evidence>
<feature type="compositionally biased region" description="Pro residues" evidence="1">
    <location>
        <begin position="216"/>
        <end position="226"/>
    </location>
</feature>
<dbReference type="GO" id="GO:0003779">
    <property type="term" value="F:actin binding"/>
    <property type="evidence" value="ECO:0007669"/>
    <property type="project" value="InterPro"/>
</dbReference>
<dbReference type="Proteomes" id="UP000694388">
    <property type="component" value="Unplaced"/>
</dbReference>
<dbReference type="CDD" id="cd22076">
    <property type="entry name" value="WH2_WAS_WASL-1"/>
    <property type="match status" value="1"/>
</dbReference>
<keyword evidence="4" id="KW-1185">Reference proteome</keyword>
<dbReference type="PROSITE" id="PS51082">
    <property type="entry name" value="WH2"/>
    <property type="match status" value="1"/>
</dbReference>
<feature type="region of interest" description="Disordered" evidence="1">
    <location>
        <begin position="278"/>
        <end position="377"/>
    </location>
</feature>
<dbReference type="Ensembl" id="ENSEBUT00000004637.1">
    <property type="protein sequence ID" value="ENSEBUP00000004214.1"/>
    <property type="gene ID" value="ENSEBUG00000002959.1"/>
</dbReference>
<feature type="region of interest" description="Disordered" evidence="1">
    <location>
        <begin position="211"/>
        <end position="244"/>
    </location>
</feature>
<feature type="compositionally biased region" description="Polar residues" evidence="1">
    <location>
        <begin position="278"/>
        <end position="291"/>
    </location>
</feature>
<proteinExistence type="predicted"/>
<feature type="region of interest" description="Disordered" evidence="1">
    <location>
        <begin position="60"/>
        <end position="84"/>
    </location>
</feature>
<feature type="compositionally biased region" description="Low complexity" evidence="1">
    <location>
        <begin position="469"/>
        <end position="480"/>
    </location>
</feature>
<evidence type="ECO:0000256" key="1">
    <source>
        <dbReference type="SAM" id="MobiDB-lite"/>
    </source>
</evidence>
<accession>A0A8C4NKT6</accession>
<dbReference type="PANTHER" id="PTHR23330:SF9">
    <property type="entry name" value="PROLINE-RICH PROTEIN 11"/>
    <property type="match status" value="1"/>
</dbReference>
<protein>
    <recommendedName>
        <fullName evidence="2">WH2 domain-containing protein</fullName>
    </recommendedName>
</protein>
<feature type="region of interest" description="Disordered" evidence="1">
    <location>
        <begin position="1"/>
        <end position="43"/>
    </location>
</feature>
<feature type="compositionally biased region" description="Pro residues" evidence="1">
    <location>
        <begin position="1"/>
        <end position="21"/>
    </location>
</feature>
<dbReference type="GeneTree" id="ENSGT00940000173164"/>
<feature type="domain" description="WH2" evidence="2">
    <location>
        <begin position="43"/>
        <end position="60"/>
    </location>
</feature>
<dbReference type="Pfam" id="PF02205">
    <property type="entry name" value="WH2"/>
    <property type="match status" value="1"/>
</dbReference>
<organism evidence="3 4">
    <name type="scientific">Eptatretus burgeri</name>
    <name type="common">Inshore hagfish</name>
    <dbReference type="NCBI Taxonomy" id="7764"/>
    <lineage>
        <taxon>Eukaryota</taxon>
        <taxon>Metazoa</taxon>
        <taxon>Chordata</taxon>
        <taxon>Craniata</taxon>
        <taxon>Vertebrata</taxon>
        <taxon>Cyclostomata</taxon>
        <taxon>Myxini</taxon>
        <taxon>Myxiniformes</taxon>
        <taxon>Myxinidae</taxon>
        <taxon>Eptatretinae</taxon>
        <taxon>Eptatretus</taxon>
    </lineage>
</organism>
<feature type="compositionally biased region" description="Polar residues" evidence="1">
    <location>
        <begin position="22"/>
        <end position="38"/>
    </location>
</feature>
<feature type="compositionally biased region" description="Low complexity" evidence="1">
    <location>
        <begin position="392"/>
        <end position="403"/>
    </location>
</feature>
<evidence type="ECO:0000313" key="3">
    <source>
        <dbReference type="Ensembl" id="ENSEBUP00000004169.1"/>
    </source>
</evidence>
<dbReference type="Ensembl" id="ENSEBUT00000004590.1">
    <property type="protein sequence ID" value="ENSEBUP00000004169.1"/>
    <property type="gene ID" value="ENSEBUG00000002959.1"/>
</dbReference>